<dbReference type="PROSITE" id="PS51257">
    <property type="entry name" value="PROKAR_LIPOPROTEIN"/>
    <property type="match status" value="1"/>
</dbReference>
<accession>A0A179FZQ4</accession>
<dbReference type="EMBL" id="LSBJ02000002">
    <property type="protein sequence ID" value="OAQ70718.1"/>
    <property type="molecule type" value="Genomic_DNA"/>
</dbReference>
<dbReference type="RefSeq" id="XP_018147255.1">
    <property type="nucleotide sequence ID" value="XM_018293367.1"/>
</dbReference>
<keyword evidence="1" id="KW-0472">Membrane</keyword>
<reference evidence="2 3" key="1">
    <citation type="journal article" date="2016" name="PLoS Pathog.">
        <title>Biosynthesis of antibiotic leucinostatins in bio-control fungus Purpureocillium lilacinum and their inhibition on phytophthora revealed by genome mining.</title>
        <authorList>
            <person name="Wang G."/>
            <person name="Liu Z."/>
            <person name="Lin R."/>
            <person name="Li E."/>
            <person name="Mao Z."/>
            <person name="Ling J."/>
            <person name="Yang Y."/>
            <person name="Yin W.B."/>
            <person name="Xie B."/>
        </authorList>
    </citation>
    <scope>NUCLEOTIDE SEQUENCE [LARGE SCALE GENOMIC DNA]</scope>
    <source>
        <strain evidence="2">170</strain>
    </source>
</reference>
<evidence type="ECO:0000256" key="1">
    <source>
        <dbReference type="SAM" id="Phobius"/>
    </source>
</evidence>
<comment type="caution">
    <text evidence="2">The sequence shown here is derived from an EMBL/GenBank/DDBJ whole genome shotgun (WGS) entry which is preliminary data.</text>
</comment>
<evidence type="ECO:0000313" key="3">
    <source>
        <dbReference type="Proteomes" id="UP000078397"/>
    </source>
</evidence>
<organism evidence="2 3">
    <name type="scientific">Pochonia chlamydosporia 170</name>
    <dbReference type="NCBI Taxonomy" id="1380566"/>
    <lineage>
        <taxon>Eukaryota</taxon>
        <taxon>Fungi</taxon>
        <taxon>Dikarya</taxon>
        <taxon>Ascomycota</taxon>
        <taxon>Pezizomycotina</taxon>
        <taxon>Sordariomycetes</taxon>
        <taxon>Hypocreomycetidae</taxon>
        <taxon>Hypocreales</taxon>
        <taxon>Clavicipitaceae</taxon>
        <taxon>Pochonia</taxon>
    </lineage>
</organism>
<evidence type="ECO:0000313" key="2">
    <source>
        <dbReference type="EMBL" id="OAQ70718.1"/>
    </source>
</evidence>
<proteinExistence type="predicted"/>
<keyword evidence="1" id="KW-1133">Transmembrane helix</keyword>
<dbReference type="Proteomes" id="UP000078397">
    <property type="component" value="Unassembled WGS sequence"/>
</dbReference>
<feature type="transmembrane region" description="Helical" evidence="1">
    <location>
        <begin position="41"/>
        <end position="62"/>
    </location>
</feature>
<protein>
    <submittedName>
        <fullName evidence="2">Uncharacterized protein</fullName>
    </submittedName>
</protein>
<dbReference type="AlphaFoldDB" id="A0A179FZQ4"/>
<keyword evidence="1" id="KW-0812">Transmembrane</keyword>
<name>A0A179FZQ4_METCM</name>
<sequence>MESCWRREVNYCVSHLQTFACISIYWSLAGCGGNDWRGRGPIFFCTQILPMWVLVCVLMEFFRRLLLWFHEYLHSRNLAIAGSTCRQQKAAVERQKRQMRLMQPVLPQEELG</sequence>
<dbReference type="GeneID" id="28857361"/>
<feature type="transmembrane region" description="Helical" evidence="1">
    <location>
        <begin position="12"/>
        <end position="29"/>
    </location>
</feature>
<gene>
    <name evidence="2" type="ORF">VFPPC_15614</name>
</gene>
<dbReference type="KEGG" id="pchm:VFPPC_15614"/>
<keyword evidence="3" id="KW-1185">Reference proteome</keyword>